<proteinExistence type="inferred from homology"/>
<dbReference type="AlphaFoldDB" id="A0A1G6J5C2"/>
<name>A0A1G6J5C2_9PSEU</name>
<dbReference type="InterPro" id="IPR003331">
    <property type="entry name" value="UDP_GlcNAc_Epimerase_2_dom"/>
</dbReference>
<evidence type="ECO:0000313" key="7">
    <source>
        <dbReference type="Proteomes" id="UP000199501"/>
    </source>
</evidence>
<organism evidence="6 7">
    <name type="scientific">Actinokineospora iranica</name>
    <dbReference type="NCBI Taxonomy" id="1271860"/>
    <lineage>
        <taxon>Bacteria</taxon>
        <taxon>Bacillati</taxon>
        <taxon>Actinomycetota</taxon>
        <taxon>Actinomycetes</taxon>
        <taxon>Pseudonocardiales</taxon>
        <taxon>Pseudonocardiaceae</taxon>
        <taxon>Actinokineospora</taxon>
    </lineage>
</organism>
<keyword evidence="7" id="KW-1185">Reference proteome</keyword>
<evidence type="ECO:0000256" key="4">
    <source>
        <dbReference type="RuleBase" id="RU003513"/>
    </source>
</evidence>
<sequence length="406" mass="42982">MAVPNTLVPLPAPLPSGRAPEVCLVAGDAAAAVKLAPLATAMRARRQVWPVVLACGDDAPAATAALSAFGLAADILVELSRDGQEIPRAAAQLLAGLDHAFTDRRPDAVVVQGDSATAFSATMAAFWRQIPVVHLDAGVRSYDLTAPFPQEGHRKLIAQVCSLHLAATPDTAANLADERHTGPKVVTVGSTAVDAGFEALDRHERHTDDRVQLVEDTVVAGHCRLVLVVLDAARWRSETATHVLHGVADLVLANPDLEVVLPVPRDSALRHRAYDMLGRLVRVTITDPLPQPELVCLLSVAAAAVTDSDILAEQAPSFGVPTLVVGGEVTAWAEPPRPGYPWTAGADRAVIARITEKLLLSGMELRTAPPSDNPFGDGFAAARCEQAVQWLLGLRHRPREFTPGSP</sequence>
<dbReference type="EC" id="5.1.3.14" evidence="3"/>
<dbReference type="STRING" id="1271860.SAMN05216174_101245"/>
<dbReference type="Pfam" id="PF02350">
    <property type="entry name" value="Epimerase_2"/>
    <property type="match status" value="1"/>
</dbReference>
<reference evidence="7" key="1">
    <citation type="submission" date="2016-10" db="EMBL/GenBank/DDBJ databases">
        <authorList>
            <person name="Varghese N."/>
            <person name="Submissions S."/>
        </authorList>
    </citation>
    <scope>NUCLEOTIDE SEQUENCE [LARGE SCALE GENOMIC DNA]</scope>
    <source>
        <strain evidence="7">IBRC-M 10403</strain>
    </source>
</reference>
<evidence type="ECO:0000313" key="6">
    <source>
        <dbReference type="EMBL" id="SDC13948.1"/>
    </source>
</evidence>
<dbReference type="PANTHER" id="PTHR43174:SF2">
    <property type="entry name" value="UDP-N-ACETYLGLUCOSAMINE 2-EPIMERASE"/>
    <property type="match status" value="1"/>
</dbReference>
<protein>
    <recommendedName>
        <fullName evidence="3">UDP-N-acetylglucosamine 2-epimerase (non-hydrolyzing)</fullName>
        <ecNumber evidence="3">5.1.3.14</ecNumber>
    </recommendedName>
</protein>
<evidence type="ECO:0000256" key="3">
    <source>
        <dbReference type="ARBA" id="ARBA00038858"/>
    </source>
</evidence>
<dbReference type="Gene3D" id="3.40.50.2000">
    <property type="entry name" value="Glycogen Phosphorylase B"/>
    <property type="match status" value="2"/>
</dbReference>
<accession>A0A1G6J5C2</accession>
<gene>
    <name evidence="6" type="ORF">SAMN05216174_101245</name>
</gene>
<feature type="domain" description="UDP-N-acetylglucosamine 2-epimerase" evidence="5">
    <location>
        <begin position="50"/>
        <end position="386"/>
    </location>
</feature>
<comment type="similarity">
    <text evidence="2 4">Belongs to the UDP-N-acetylglucosamine 2-epimerase family.</text>
</comment>
<dbReference type="GO" id="GO:0008761">
    <property type="term" value="F:UDP-N-acetylglucosamine 2-epimerase activity"/>
    <property type="evidence" value="ECO:0007669"/>
    <property type="project" value="UniProtKB-EC"/>
</dbReference>
<evidence type="ECO:0000256" key="2">
    <source>
        <dbReference type="ARBA" id="ARBA00038209"/>
    </source>
</evidence>
<dbReference type="Proteomes" id="UP000199501">
    <property type="component" value="Unassembled WGS sequence"/>
</dbReference>
<keyword evidence="1 4" id="KW-0413">Isomerase</keyword>
<evidence type="ECO:0000256" key="1">
    <source>
        <dbReference type="ARBA" id="ARBA00023235"/>
    </source>
</evidence>
<dbReference type="PANTHER" id="PTHR43174">
    <property type="entry name" value="UDP-N-ACETYLGLUCOSAMINE 2-EPIMERASE"/>
    <property type="match status" value="1"/>
</dbReference>
<dbReference type="EMBL" id="FMZZ01000001">
    <property type="protein sequence ID" value="SDC13948.1"/>
    <property type="molecule type" value="Genomic_DNA"/>
</dbReference>
<dbReference type="InterPro" id="IPR029767">
    <property type="entry name" value="WecB-like"/>
</dbReference>
<evidence type="ECO:0000259" key="5">
    <source>
        <dbReference type="Pfam" id="PF02350"/>
    </source>
</evidence>
<dbReference type="SUPFAM" id="SSF53756">
    <property type="entry name" value="UDP-Glycosyltransferase/glycogen phosphorylase"/>
    <property type="match status" value="1"/>
</dbReference>